<evidence type="ECO:0000256" key="5">
    <source>
        <dbReference type="ARBA" id="ARBA00022723"/>
    </source>
</evidence>
<keyword evidence="5" id="KW-0479">Metal-binding</keyword>
<sequence length="417" mass="48470">MLSRIAVCAGIEIINYSIIQQLLKEQRVKKKQKERRKRNVWVRGWISRRKDLGASDTLLVEWSLEDPDYFKKRLRMTTDQFNTLLHKVTPLIQKCDTNMRVALSPKIKLEITLKFLATGDNYSSLAESFRVPECTISLFLKDVLDAIYNVLQEFIMVPSTTDQWKKIQKDFLDRWQFPFCCGAIDGKHVLIENPPHGASDYYNYKGTYSVVLFAIVDAHYRFIYIDFGTNGRMNDSHIWKKTKFYSALERNNLKLPNKAVFVGDDAFPLATYLMKPYSRHEGLEHKQKIFNYRLSRARRIVENAFGIMASRFRVYRKPISVSLDKTDSIIKATCALHNWLRTNLIYMNTPELVDGEDFSSGTIRNGSWRSIPTAGVDELMTPLSSNNYSRNAKDLRDRYADYFVGPGKVSWQDRMIA</sequence>
<name>A0A6J2K0L6_BOMMA</name>
<dbReference type="InterPro" id="IPR045249">
    <property type="entry name" value="HARBI1-like"/>
</dbReference>
<feature type="domain" description="DDE Tnp4" evidence="8">
    <location>
        <begin position="184"/>
        <end position="338"/>
    </location>
</feature>
<proteinExistence type="inferred from homology"/>
<evidence type="ECO:0000256" key="6">
    <source>
        <dbReference type="ARBA" id="ARBA00022801"/>
    </source>
</evidence>
<dbReference type="OrthoDB" id="1681765at2759"/>
<evidence type="ECO:0000256" key="7">
    <source>
        <dbReference type="ARBA" id="ARBA00023242"/>
    </source>
</evidence>
<evidence type="ECO:0000256" key="2">
    <source>
        <dbReference type="ARBA" id="ARBA00004123"/>
    </source>
</evidence>
<dbReference type="AlphaFoldDB" id="A0A6J2K0L6"/>
<dbReference type="GeneID" id="114246273"/>
<reference evidence="10" key="1">
    <citation type="submission" date="2025-08" db="UniProtKB">
        <authorList>
            <consortium name="RefSeq"/>
        </authorList>
    </citation>
    <scope>IDENTIFICATION</scope>
    <source>
        <tissue evidence="10">Silk gland</tissue>
    </source>
</reference>
<evidence type="ECO:0000313" key="10">
    <source>
        <dbReference type="RefSeq" id="XP_028034537.1"/>
    </source>
</evidence>
<dbReference type="GO" id="GO:0005634">
    <property type="term" value="C:nucleus"/>
    <property type="evidence" value="ECO:0007669"/>
    <property type="project" value="UniProtKB-SubCell"/>
</dbReference>
<dbReference type="InterPro" id="IPR027806">
    <property type="entry name" value="HARBI1_dom"/>
</dbReference>
<comment type="subcellular location">
    <subcellularLocation>
        <location evidence="2">Nucleus</location>
    </subcellularLocation>
</comment>
<keyword evidence="4" id="KW-0540">Nuclease</keyword>
<gene>
    <name evidence="10" type="primary">LOC114246273</name>
</gene>
<dbReference type="KEGG" id="bman:114246273"/>
<dbReference type="GO" id="GO:0016787">
    <property type="term" value="F:hydrolase activity"/>
    <property type="evidence" value="ECO:0007669"/>
    <property type="project" value="UniProtKB-KW"/>
</dbReference>
<evidence type="ECO:0000313" key="9">
    <source>
        <dbReference type="Proteomes" id="UP000504629"/>
    </source>
</evidence>
<keyword evidence="7" id="KW-0539">Nucleus</keyword>
<comment type="similarity">
    <text evidence="3">Belongs to the HARBI1 family.</text>
</comment>
<organism evidence="9 10">
    <name type="scientific">Bombyx mandarina</name>
    <name type="common">Wild silk moth</name>
    <name type="synonym">Wild silkworm</name>
    <dbReference type="NCBI Taxonomy" id="7092"/>
    <lineage>
        <taxon>Eukaryota</taxon>
        <taxon>Metazoa</taxon>
        <taxon>Ecdysozoa</taxon>
        <taxon>Arthropoda</taxon>
        <taxon>Hexapoda</taxon>
        <taxon>Insecta</taxon>
        <taxon>Pterygota</taxon>
        <taxon>Neoptera</taxon>
        <taxon>Endopterygota</taxon>
        <taxon>Lepidoptera</taxon>
        <taxon>Glossata</taxon>
        <taxon>Ditrysia</taxon>
        <taxon>Bombycoidea</taxon>
        <taxon>Bombycidae</taxon>
        <taxon>Bombycinae</taxon>
        <taxon>Bombyx</taxon>
    </lineage>
</organism>
<accession>A0A6J2K0L6</accession>
<keyword evidence="9" id="KW-1185">Reference proteome</keyword>
<dbReference type="Proteomes" id="UP000504629">
    <property type="component" value="Unplaced"/>
</dbReference>
<protein>
    <submittedName>
        <fullName evidence="10">Protein ALP1-like</fullName>
    </submittedName>
</protein>
<keyword evidence="6" id="KW-0378">Hydrolase</keyword>
<dbReference type="RefSeq" id="XP_028034537.1">
    <property type="nucleotide sequence ID" value="XM_028178736.1"/>
</dbReference>
<dbReference type="PANTHER" id="PTHR22930:SF269">
    <property type="entry name" value="NUCLEASE HARBI1-LIKE PROTEIN"/>
    <property type="match status" value="1"/>
</dbReference>
<evidence type="ECO:0000259" key="8">
    <source>
        <dbReference type="Pfam" id="PF13359"/>
    </source>
</evidence>
<dbReference type="PANTHER" id="PTHR22930">
    <property type="match status" value="1"/>
</dbReference>
<evidence type="ECO:0000256" key="1">
    <source>
        <dbReference type="ARBA" id="ARBA00001968"/>
    </source>
</evidence>
<evidence type="ECO:0000256" key="4">
    <source>
        <dbReference type="ARBA" id="ARBA00022722"/>
    </source>
</evidence>
<dbReference type="Pfam" id="PF13359">
    <property type="entry name" value="DDE_Tnp_4"/>
    <property type="match status" value="1"/>
</dbReference>
<dbReference type="GO" id="GO:0004518">
    <property type="term" value="F:nuclease activity"/>
    <property type="evidence" value="ECO:0007669"/>
    <property type="project" value="UniProtKB-KW"/>
</dbReference>
<comment type="cofactor">
    <cofactor evidence="1">
        <name>a divalent metal cation</name>
        <dbReference type="ChEBI" id="CHEBI:60240"/>
    </cofactor>
</comment>
<dbReference type="GO" id="GO:0046872">
    <property type="term" value="F:metal ion binding"/>
    <property type="evidence" value="ECO:0007669"/>
    <property type="project" value="UniProtKB-KW"/>
</dbReference>
<evidence type="ECO:0000256" key="3">
    <source>
        <dbReference type="ARBA" id="ARBA00006958"/>
    </source>
</evidence>